<dbReference type="EMBL" id="CP089983">
    <property type="protein sequence ID" value="WXB06953.1"/>
    <property type="molecule type" value="Genomic_DNA"/>
</dbReference>
<evidence type="ECO:0000256" key="1">
    <source>
        <dbReference type="SAM" id="SignalP"/>
    </source>
</evidence>
<protein>
    <submittedName>
        <fullName evidence="2">Uncharacterized protein</fullName>
    </submittedName>
</protein>
<proteinExistence type="predicted"/>
<dbReference type="Proteomes" id="UP001374803">
    <property type="component" value="Chromosome"/>
</dbReference>
<keyword evidence="1" id="KW-0732">Signal</keyword>
<dbReference type="RefSeq" id="WP_394836610.1">
    <property type="nucleotide sequence ID" value="NZ_CP089929.1"/>
</dbReference>
<reference evidence="2" key="1">
    <citation type="submission" date="2021-12" db="EMBL/GenBank/DDBJ databases">
        <title>Discovery of the Pendulisporaceae a myxobacterial family with distinct sporulation behavior and unique specialized metabolism.</title>
        <authorList>
            <person name="Garcia R."/>
            <person name="Popoff A."/>
            <person name="Bader C.D."/>
            <person name="Loehr J."/>
            <person name="Walesch S."/>
            <person name="Walt C."/>
            <person name="Boldt J."/>
            <person name="Bunk B."/>
            <person name="Haeckl F.J.F.P.J."/>
            <person name="Gunesch A.P."/>
            <person name="Birkelbach J."/>
            <person name="Nuebel U."/>
            <person name="Pietschmann T."/>
            <person name="Bach T."/>
            <person name="Mueller R."/>
        </authorList>
    </citation>
    <scope>NUCLEOTIDE SEQUENCE</scope>
    <source>
        <strain evidence="2">MSr11367</strain>
    </source>
</reference>
<feature type="signal peptide" evidence="1">
    <location>
        <begin position="1"/>
        <end position="21"/>
    </location>
</feature>
<accession>A0ABZ2L7P1</accession>
<evidence type="ECO:0000313" key="2">
    <source>
        <dbReference type="EMBL" id="WXB06953.1"/>
    </source>
</evidence>
<organism evidence="2 3">
    <name type="scientific">Pendulispora rubella</name>
    <dbReference type="NCBI Taxonomy" id="2741070"/>
    <lineage>
        <taxon>Bacteria</taxon>
        <taxon>Pseudomonadati</taxon>
        <taxon>Myxococcota</taxon>
        <taxon>Myxococcia</taxon>
        <taxon>Myxococcales</taxon>
        <taxon>Sorangiineae</taxon>
        <taxon>Pendulisporaceae</taxon>
        <taxon>Pendulispora</taxon>
    </lineage>
</organism>
<gene>
    <name evidence="2" type="ORF">LVJ94_06845</name>
</gene>
<evidence type="ECO:0000313" key="3">
    <source>
        <dbReference type="Proteomes" id="UP001374803"/>
    </source>
</evidence>
<sequence>MHRTIGLLAVVLTVGVSDANAAESSNADPPLCGAAPGPIGQWRDYRVCRTVRTFAAGDYCSFAVKSEVVVDEERIRTLAVDASGKPLVEQFTGPLVFRFTNTATGKSALGDVSGDADAFHHPDGRDTWILHDGFFLNVSKYVTTNVPPGLYVLSGGSIFEVADRTHFRITPLGKMENMCETLAN</sequence>
<name>A0ABZ2L7P1_9BACT</name>
<feature type="chain" id="PRO_5047550560" evidence="1">
    <location>
        <begin position="22"/>
        <end position="184"/>
    </location>
</feature>
<keyword evidence="3" id="KW-1185">Reference proteome</keyword>